<evidence type="ECO:0000313" key="1">
    <source>
        <dbReference type="EMBL" id="MFD2036105.1"/>
    </source>
</evidence>
<evidence type="ECO:0000313" key="2">
    <source>
        <dbReference type="Proteomes" id="UP001597361"/>
    </source>
</evidence>
<name>A0ABW4VTD9_9BACT</name>
<organism evidence="1 2">
    <name type="scientific">Belliella marina</name>
    <dbReference type="NCBI Taxonomy" id="1644146"/>
    <lineage>
        <taxon>Bacteria</taxon>
        <taxon>Pseudomonadati</taxon>
        <taxon>Bacteroidota</taxon>
        <taxon>Cytophagia</taxon>
        <taxon>Cytophagales</taxon>
        <taxon>Cyclobacteriaceae</taxon>
        <taxon>Belliella</taxon>
    </lineage>
</organism>
<sequence length="235" mass="27001">MQDFDWREFIRLTPTPETAKLLINHRLILKESSQILSVIGKVDQDQNALIGISQHEFFQFYIIWNDPDFINYTPLEVTGNSYLFISNHPLLDYLPDFVDIDTKPINANHLVDKNVLANNMKDSAPLPNKCIGVISIASKSTFDDLSLIENDGTLKPSQHFTIHFENRSTYWKYILKSGEALITEEMLPLTKNGFITITEDHLTNISDYETIFPNPNSAKFTTEDGKTYSEIFINY</sequence>
<gene>
    <name evidence="1" type="ORF">ACFSKL_14985</name>
</gene>
<accession>A0ABW4VTD9</accession>
<keyword evidence="2" id="KW-1185">Reference proteome</keyword>
<dbReference type="Proteomes" id="UP001597361">
    <property type="component" value="Unassembled WGS sequence"/>
</dbReference>
<comment type="caution">
    <text evidence="1">The sequence shown here is derived from an EMBL/GenBank/DDBJ whole genome shotgun (WGS) entry which is preliminary data.</text>
</comment>
<dbReference type="EMBL" id="JBHUHR010000039">
    <property type="protein sequence ID" value="MFD2036105.1"/>
    <property type="molecule type" value="Genomic_DNA"/>
</dbReference>
<reference evidence="2" key="1">
    <citation type="journal article" date="2019" name="Int. J. Syst. Evol. Microbiol.">
        <title>The Global Catalogue of Microorganisms (GCM) 10K type strain sequencing project: providing services to taxonomists for standard genome sequencing and annotation.</title>
        <authorList>
            <consortium name="The Broad Institute Genomics Platform"/>
            <consortium name="The Broad Institute Genome Sequencing Center for Infectious Disease"/>
            <person name="Wu L."/>
            <person name="Ma J."/>
        </authorList>
    </citation>
    <scope>NUCLEOTIDE SEQUENCE [LARGE SCALE GENOMIC DNA]</scope>
    <source>
        <strain evidence="2">CGMCC 1.15180</strain>
    </source>
</reference>
<proteinExistence type="predicted"/>
<protein>
    <submittedName>
        <fullName evidence="1">Uncharacterized protein</fullName>
    </submittedName>
</protein>